<evidence type="ECO:0000313" key="8">
    <source>
        <dbReference type="EMBL" id="GBQ08287.1"/>
    </source>
</evidence>
<proteinExistence type="inferred from homology"/>
<dbReference type="HAMAP" id="MF_02040">
    <property type="entry name" value="Mrp_NBP35"/>
    <property type="match status" value="1"/>
</dbReference>
<dbReference type="Pfam" id="PF10609">
    <property type="entry name" value="ParA"/>
    <property type="match status" value="1"/>
</dbReference>
<dbReference type="SUPFAM" id="SSF52540">
    <property type="entry name" value="P-loop containing nucleoside triphosphate hydrolases"/>
    <property type="match status" value="1"/>
</dbReference>
<evidence type="ECO:0000313" key="9">
    <source>
        <dbReference type="Proteomes" id="UP001062901"/>
    </source>
</evidence>
<sequence length="386" mass="41054">MTQPDFSALKDYVSLILNEHELTPEIQLDGLTVRDGHAHIVLTTTAKDTEQLTLLKTTLEKTLALHEGLTDVTVTFTAHRAMPSPAQQTATQKRTTPAAAHHRPFLGKRPPKGAASRPTPPEGFLPGVKAVLAVASGKGGVGKSTTAVNLACGLAQLGFETGLLDADVHGPSLPRMLGESHKPTVIDGKLQPLEAWGLKTMSIGYLVSEEQAVIWRGPMVMGALIQFMGDVDWGQLDVLVVDMPPGTGDAQLTLTQKLGDKLRHGGAVMVSTPQDIALLDARRGAALFEKTQTPILGLVENMSYFCCPHCHERTDLFGHGGARDEAHKLGLPFLGEVPLLREIRSSADNGTPLIVASPESEGAKAYHTLARSVATSLRSSSEGTAS</sequence>
<dbReference type="CDD" id="cd02037">
    <property type="entry name" value="Mrp_NBP35"/>
    <property type="match status" value="1"/>
</dbReference>
<evidence type="ECO:0000256" key="1">
    <source>
        <dbReference type="ARBA" id="ARBA00022723"/>
    </source>
</evidence>
<evidence type="ECO:0000256" key="4">
    <source>
        <dbReference type="ARBA" id="ARBA00023004"/>
    </source>
</evidence>
<comment type="subunit">
    <text evidence="6">Homodimer.</text>
</comment>
<keyword evidence="9" id="KW-1185">Reference proteome</keyword>
<dbReference type="InterPro" id="IPR019591">
    <property type="entry name" value="Mrp/NBP35_ATP-bd"/>
</dbReference>
<dbReference type="EMBL" id="BAQD01000087">
    <property type="protein sequence ID" value="GBQ08287.1"/>
    <property type="molecule type" value="Genomic_DNA"/>
</dbReference>
<dbReference type="InterPro" id="IPR044304">
    <property type="entry name" value="NUBPL-like"/>
</dbReference>
<keyword evidence="5 6" id="KW-0411">Iron-sulfur</keyword>
<feature type="region of interest" description="Disordered" evidence="7">
    <location>
        <begin position="82"/>
        <end position="122"/>
    </location>
</feature>
<reference evidence="8" key="1">
    <citation type="submission" date="2013-04" db="EMBL/GenBank/DDBJ databases">
        <title>The genome sequencing project of 58 acetic acid bacteria.</title>
        <authorList>
            <person name="Okamoto-Kainuma A."/>
            <person name="Ishikawa M."/>
            <person name="Umino S."/>
            <person name="Koizumi Y."/>
            <person name="Shiwa Y."/>
            <person name="Yoshikawa H."/>
            <person name="Matsutani M."/>
            <person name="Matsushita K."/>
        </authorList>
    </citation>
    <scope>NUCLEOTIDE SEQUENCE</scope>
    <source>
        <strain evidence="8">DSM 15669</strain>
    </source>
</reference>
<comment type="similarity">
    <text evidence="6">Belongs to the Mrp/NBP35 ATP-binding proteins family.</text>
</comment>
<evidence type="ECO:0000256" key="5">
    <source>
        <dbReference type="ARBA" id="ARBA00023014"/>
    </source>
</evidence>
<evidence type="ECO:0000256" key="7">
    <source>
        <dbReference type="SAM" id="MobiDB-lite"/>
    </source>
</evidence>
<dbReference type="PROSITE" id="PS01215">
    <property type="entry name" value="MRP"/>
    <property type="match status" value="1"/>
</dbReference>
<organism evidence="8 9">
    <name type="scientific">Saccharibacter floricola DSM 15669</name>
    <dbReference type="NCBI Taxonomy" id="1123227"/>
    <lineage>
        <taxon>Bacteria</taxon>
        <taxon>Pseudomonadati</taxon>
        <taxon>Pseudomonadota</taxon>
        <taxon>Alphaproteobacteria</taxon>
        <taxon>Acetobacterales</taxon>
        <taxon>Acetobacteraceae</taxon>
        <taxon>Saccharibacter</taxon>
    </lineage>
</organism>
<dbReference type="Proteomes" id="UP001062901">
    <property type="component" value="Unassembled WGS sequence"/>
</dbReference>
<keyword evidence="4 6" id="KW-0408">Iron</keyword>
<comment type="function">
    <text evidence="6">Binds and transfers iron-sulfur (Fe-S) clusters to target apoproteins. Can hydrolyze ATP.</text>
</comment>
<dbReference type="InterPro" id="IPR033756">
    <property type="entry name" value="YlxH/NBP35"/>
</dbReference>
<dbReference type="InterPro" id="IPR027417">
    <property type="entry name" value="P-loop_NTPase"/>
</dbReference>
<keyword evidence="3 6" id="KW-0067">ATP-binding</keyword>
<feature type="compositionally biased region" description="Basic residues" evidence="7">
    <location>
        <begin position="100"/>
        <end position="111"/>
    </location>
</feature>
<dbReference type="PANTHER" id="PTHR42961">
    <property type="entry name" value="IRON-SULFUR PROTEIN NUBPL"/>
    <property type="match status" value="1"/>
</dbReference>
<evidence type="ECO:0000256" key="3">
    <source>
        <dbReference type="ARBA" id="ARBA00022840"/>
    </source>
</evidence>
<dbReference type="PANTHER" id="PTHR42961:SF2">
    <property type="entry name" value="IRON-SULFUR PROTEIN NUBPL"/>
    <property type="match status" value="1"/>
</dbReference>
<gene>
    <name evidence="8" type="ORF">AA15669_1719</name>
</gene>
<feature type="binding site" evidence="6">
    <location>
        <begin position="137"/>
        <end position="144"/>
    </location>
    <ligand>
        <name>ATP</name>
        <dbReference type="ChEBI" id="CHEBI:30616"/>
    </ligand>
</feature>
<name>A0ABQ0P0J6_9PROT</name>
<feature type="compositionally biased region" description="Polar residues" evidence="7">
    <location>
        <begin position="85"/>
        <end position="95"/>
    </location>
</feature>
<keyword evidence="2 6" id="KW-0547">Nucleotide-binding</keyword>
<accession>A0ABQ0P0J6</accession>
<keyword evidence="1 6" id="KW-0479">Metal-binding</keyword>
<dbReference type="Gene3D" id="3.40.50.300">
    <property type="entry name" value="P-loop containing nucleotide triphosphate hydrolases"/>
    <property type="match status" value="1"/>
</dbReference>
<keyword evidence="6" id="KW-0378">Hydrolase</keyword>
<dbReference type="RefSeq" id="WP_018980792.1">
    <property type="nucleotide sequence ID" value="NZ_BAQD01000087.1"/>
</dbReference>
<comment type="caution">
    <text evidence="8">The sequence shown here is derived from an EMBL/GenBank/DDBJ whole genome shotgun (WGS) entry which is preliminary data.</text>
</comment>
<dbReference type="InterPro" id="IPR000808">
    <property type="entry name" value="Mrp-like_CS"/>
</dbReference>
<evidence type="ECO:0000256" key="6">
    <source>
        <dbReference type="HAMAP-Rule" id="MF_02040"/>
    </source>
</evidence>
<protein>
    <recommendedName>
        <fullName evidence="6">Iron-sulfur cluster carrier protein</fullName>
    </recommendedName>
</protein>
<evidence type="ECO:0000256" key="2">
    <source>
        <dbReference type="ARBA" id="ARBA00022741"/>
    </source>
</evidence>